<evidence type="ECO:0000313" key="14">
    <source>
        <dbReference type="Proteomes" id="UP000317894"/>
    </source>
</evidence>
<evidence type="ECO:0000256" key="2">
    <source>
        <dbReference type="ARBA" id="ARBA00021714"/>
    </source>
</evidence>
<dbReference type="PRINTS" id="PR01302">
    <property type="entry name" value="TYPE3IMPPROT"/>
</dbReference>
<accession>A0A552U796</accession>
<evidence type="ECO:0000256" key="1">
    <source>
        <dbReference type="ARBA" id="ARBA00006257"/>
    </source>
</evidence>
<feature type="transmembrane region" description="Helical" evidence="12">
    <location>
        <begin position="162"/>
        <end position="186"/>
    </location>
</feature>
<reference evidence="13 14" key="1">
    <citation type="submission" date="2019-07" db="EMBL/GenBank/DDBJ databases">
        <title>Novel species isolated from glacier.</title>
        <authorList>
            <person name="Liu Q."/>
            <person name="Xin Y.-H."/>
        </authorList>
    </citation>
    <scope>NUCLEOTIDE SEQUENCE [LARGE SCALE GENOMIC DNA]</scope>
    <source>
        <strain evidence="13 14">LB1R16</strain>
    </source>
</reference>
<keyword evidence="14" id="KW-1185">Reference proteome</keyword>
<dbReference type="PANTHER" id="PTHR30587:SF0">
    <property type="entry name" value="FLAGELLAR BIOSYNTHETIC PROTEIN FLIP"/>
    <property type="match status" value="1"/>
</dbReference>
<evidence type="ECO:0000313" key="13">
    <source>
        <dbReference type="EMBL" id="TRW14090.1"/>
    </source>
</evidence>
<dbReference type="Proteomes" id="UP000317894">
    <property type="component" value="Unassembled WGS sequence"/>
</dbReference>
<comment type="subcellular location">
    <subcellularLocation>
        <location evidence="12">Cell membrane</location>
        <topology evidence="12">Multi-pass membrane protein</topology>
    </subcellularLocation>
    <subcellularLocation>
        <location evidence="12">Bacterial flagellum basal body</location>
    </subcellularLocation>
</comment>
<dbReference type="InterPro" id="IPR005838">
    <property type="entry name" value="T3SS_IM_P"/>
</dbReference>
<evidence type="ECO:0000256" key="7">
    <source>
        <dbReference type="ARBA" id="ARBA00022927"/>
    </source>
</evidence>
<keyword evidence="13" id="KW-0282">Flagellum</keyword>
<gene>
    <name evidence="12 13" type="primary">fliP</name>
    <name evidence="13" type="ORF">FMM06_10175</name>
</gene>
<keyword evidence="4 12" id="KW-1003">Cell membrane</keyword>
<evidence type="ECO:0000256" key="12">
    <source>
        <dbReference type="RuleBase" id="RU362069"/>
    </source>
</evidence>
<dbReference type="Pfam" id="PF00813">
    <property type="entry name" value="FliP"/>
    <property type="match status" value="1"/>
</dbReference>
<evidence type="ECO:0000256" key="9">
    <source>
        <dbReference type="ARBA" id="ARBA00023136"/>
    </source>
</evidence>
<keyword evidence="9 12" id="KW-0472">Membrane</keyword>
<keyword evidence="13" id="KW-0969">Cilium</keyword>
<dbReference type="GO" id="GO:0009306">
    <property type="term" value="P:protein secretion"/>
    <property type="evidence" value="ECO:0007669"/>
    <property type="project" value="UniProtKB-UniRule"/>
</dbReference>
<dbReference type="PANTHER" id="PTHR30587">
    <property type="entry name" value="FLAGELLAR BIOSYNTHETIC PROTEIN FLIP"/>
    <property type="match status" value="1"/>
</dbReference>
<dbReference type="GO" id="GO:0044781">
    <property type="term" value="P:bacterial-type flagellum organization"/>
    <property type="evidence" value="ECO:0007669"/>
    <property type="project" value="UniProtKB-UniRule"/>
</dbReference>
<evidence type="ECO:0000256" key="8">
    <source>
        <dbReference type="ARBA" id="ARBA00022989"/>
    </source>
</evidence>
<evidence type="ECO:0000256" key="10">
    <source>
        <dbReference type="ARBA" id="ARBA00023143"/>
    </source>
</evidence>
<dbReference type="PRINTS" id="PR00951">
    <property type="entry name" value="FLGBIOSNFLIP"/>
</dbReference>
<proteinExistence type="inferred from homology"/>
<dbReference type="PROSITE" id="PS01060">
    <property type="entry name" value="FLIP_1"/>
    <property type="match status" value="1"/>
</dbReference>
<comment type="similarity">
    <text evidence="1 12">Belongs to the FliP/MopC/SpaP family.</text>
</comment>
<keyword evidence="6 12" id="KW-1005">Bacterial flagellum biogenesis</keyword>
<dbReference type="GO" id="GO:0009425">
    <property type="term" value="C:bacterial-type flagellum basal body"/>
    <property type="evidence" value="ECO:0007669"/>
    <property type="project" value="UniProtKB-SubCell"/>
</dbReference>
<dbReference type="OrthoDB" id="9805111at2"/>
<comment type="caution">
    <text evidence="12">Lacks conserved residue(s) required for the propagation of feature annotation.</text>
</comment>
<dbReference type="EMBL" id="VJWA01000002">
    <property type="protein sequence ID" value="TRW14090.1"/>
    <property type="molecule type" value="Genomic_DNA"/>
</dbReference>
<evidence type="ECO:0000256" key="11">
    <source>
        <dbReference type="ARBA" id="ARBA00023225"/>
    </source>
</evidence>
<evidence type="ECO:0000256" key="3">
    <source>
        <dbReference type="ARBA" id="ARBA00022448"/>
    </source>
</evidence>
<evidence type="ECO:0000256" key="4">
    <source>
        <dbReference type="ARBA" id="ARBA00022475"/>
    </source>
</evidence>
<name>A0A552U796_9SPHN</name>
<evidence type="ECO:0000256" key="5">
    <source>
        <dbReference type="ARBA" id="ARBA00022692"/>
    </source>
</evidence>
<evidence type="ECO:0000256" key="6">
    <source>
        <dbReference type="ARBA" id="ARBA00022795"/>
    </source>
</evidence>
<organism evidence="13 14">
    <name type="scientific">Glacieibacterium frigidum</name>
    <dbReference type="NCBI Taxonomy" id="2593303"/>
    <lineage>
        <taxon>Bacteria</taxon>
        <taxon>Pseudomonadati</taxon>
        <taxon>Pseudomonadota</taxon>
        <taxon>Alphaproteobacteria</taxon>
        <taxon>Sphingomonadales</taxon>
        <taxon>Sphingosinicellaceae</taxon>
        <taxon>Glacieibacterium</taxon>
    </lineage>
</organism>
<dbReference type="InterPro" id="IPR005837">
    <property type="entry name" value="FliP"/>
</dbReference>
<feature type="transmembrane region" description="Helical" evidence="12">
    <location>
        <begin position="198"/>
        <end position="218"/>
    </location>
</feature>
<keyword evidence="8 12" id="KW-1133">Transmembrane helix</keyword>
<keyword evidence="10" id="KW-0975">Bacterial flagellum</keyword>
<keyword evidence="11 12" id="KW-1006">Bacterial flagellum protein export</keyword>
<sequence>MTPTIASVAQAPLTLPLQILLLMTVLTLLPSLLLMMTGFTRILIVLAIVRQAIGLGQSPPNQLLVGLALFLTLFVMRPTVTAIEADAYRPYAAGTIAAEVAIERAGKHLHAFMRAQTREKDVRLFANLAKAGPFASPADIPMSILVPAFATSELKTAFEIGFLIYLPFLVIDLVVASILMALGMMMVSPTLISLPFKLLLFVAVDGWALLLGSLAASFA</sequence>
<keyword evidence="5 12" id="KW-0812">Transmembrane</keyword>
<comment type="function">
    <text evidence="12">Plays a role in the flagellum-specific transport system.</text>
</comment>
<dbReference type="AlphaFoldDB" id="A0A552U796"/>
<feature type="transmembrane region" description="Helical" evidence="12">
    <location>
        <begin position="20"/>
        <end position="49"/>
    </location>
</feature>
<dbReference type="GO" id="GO:0005886">
    <property type="term" value="C:plasma membrane"/>
    <property type="evidence" value="ECO:0007669"/>
    <property type="project" value="UniProtKB-SubCell"/>
</dbReference>
<comment type="caution">
    <text evidence="13">The sequence shown here is derived from an EMBL/GenBank/DDBJ whole genome shotgun (WGS) entry which is preliminary data.</text>
</comment>
<dbReference type="PROSITE" id="PS01061">
    <property type="entry name" value="FLIP_2"/>
    <property type="match status" value="1"/>
</dbReference>
<keyword evidence="3 12" id="KW-0813">Transport</keyword>
<dbReference type="NCBIfam" id="NF009438">
    <property type="entry name" value="PRK12797.1"/>
    <property type="match status" value="1"/>
</dbReference>
<protein>
    <recommendedName>
        <fullName evidence="2 12">Flagellar biosynthetic protein FliP</fullName>
    </recommendedName>
</protein>
<dbReference type="NCBIfam" id="TIGR01103">
    <property type="entry name" value="fliP"/>
    <property type="match status" value="1"/>
</dbReference>
<keyword evidence="13" id="KW-0966">Cell projection</keyword>
<keyword evidence="7 12" id="KW-0653">Protein transport</keyword>